<comment type="cofactor">
    <cofactor evidence="12">
        <name>a divalent metal cation</name>
        <dbReference type="ChEBI" id="CHEBI:60240"/>
    </cofactor>
    <text evidence="12">Binds 1 divalent metal cation per subunit.</text>
</comment>
<evidence type="ECO:0000256" key="5">
    <source>
        <dbReference type="ARBA" id="ARBA00022801"/>
    </source>
</evidence>
<keyword evidence="5 9" id="KW-0378">Hydrolase</keyword>
<comment type="similarity">
    <text evidence="1 9">Belongs to the metallo-dependent hydrolases superfamily. NagA family.</text>
</comment>
<dbReference type="InterPro" id="IPR003764">
    <property type="entry name" value="GlcNAc_6-P_deAcase"/>
</dbReference>
<sequence length="398" mass="42964">MRFTLHGAHLVDATMDVERGDLVIDGRQIQAVEQSAGEDDRQLIDASDSIILPGFIEVHTHGGGGFNLHTTDVEEICSYQRWIPATGVTSFLIAVVGTPNALPEQQLNTAATAIEQASKNPQVPGAEPVGIHLEGPYISVEKRGAHPPVWLRTPDVEETELIMDLTRGHLQLITIAPELPGAHEMIRSLVEAGVTVSIGHTDADYEQAREALKLGITHATHCFNAMRQLKHRDPGPLAAIVQADQVLGELIGDGIHVHPAMMDMLVRLLGPQRTIVVTDALAGAGIPDATFEFAGQQARVICGAARLSDGTLTGSVLTMDQALRNMLEITHVNLSEVSAMLSYNPARSAHVANRKGLLRTGYDADLVIYNQALELQATICNGQVGYANAIWREKLKLQ</sequence>
<keyword evidence="15" id="KW-1185">Reference proteome</keyword>
<comment type="pathway">
    <text evidence="8">Amino-sugar metabolism; N-acetylneuraminate degradation; D-fructose 6-phosphate from N-acetylneuraminate: step 4/5.</text>
</comment>
<dbReference type="InterPro" id="IPR011059">
    <property type="entry name" value="Metal-dep_hydrolase_composite"/>
</dbReference>
<gene>
    <name evidence="14" type="ORF">KDW_23900</name>
</gene>
<dbReference type="Proteomes" id="UP000326912">
    <property type="component" value="Unassembled WGS sequence"/>
</dbReference>
<evidence type="ECO:0000256" key="12">
    <source>
        <dbReference type="PIRSR" id="PIRSR038994-3"/>
    </source>
</evidence>
<feature type="active site" description="Proton donor/acceptor" evidence="10">
    <location>
        <position position="279"/>
    </location>
</feature>
<dbReference type="InterPro" id="IPR006680">
    <property type="entry name" value="Amidohydro-rel"/>
</dbReference>
<dbReference type="NCBIfam" id="TIGR00221">
    <property type="entry name" value="nagA"/>
    <property type="match status" value="1"/>
</dbReference>
<comment type="catalytic activity">
    <reaction evidence="7">
        <text>N-acetyl-D-glucosamine 6-phosphate + H2O = D-glucosamine 6-phosphate + acetate</text>
        <dbReference type="Rhea" id="RHEA:22936"/>
        <dbReference type="ChEBI" id="CHEBI:15377"/>
        <dbReference type="ChEBI" id="CHEBI:30089"/>
        <dbReference type="ChEBI" id="CHEBI:57513"/>
        <dbReference type="ChEBI" id="CHEBI:58725"/>
        <dbReference type="EC" id="3.5.1.25"/>
    </reaction>
</comment>
<dbReference type="FunFam" id="3.20.20.140:FF:000004">
    <property type="entry name" value="N-acetylglucosamine-6-phosphate deacetylase"/>
    <property type="match status" value="1"/>
</dbReference>
<dbReference type="Pfam" id="PF01979">
    <property type="entry name" value="Amidohydro_1"/>
    <property type="match status" value="1"/>
</dbReference>
<comment type="caution">
    <text evidence="14">The sequence shown here is derived from an EMBL/GenBank/DDBJ whole genome shotgun (WGS) entry which is preliminary data.</text>
</comment>
<dbReference type="PANTHER" id="PTHR11113">
    <property type="entry name" value="N-ACETYLGLUCOSAMINE-6-PHOSPHATE DEACETYLASE"/>
    <property type="match status" value="1"/>
</dbReference>
<accession>A0A5J4KFJ4</accession>
<keyword evidence="4 12" id="KW-0479">Metal-binding</keyword>
<feature type="domain" description="Amidohydrolase-related" evidence="13">
    <location>
        <begin position="50"/>
        <end position="384"/>
    </location>
</feature>
<dbReference type="EC" id="3.5.1.25" evidence="2"/>
<evidence type="ECO:0000256" key="10">
    <source>
        <dbReference type="PIRSR" id="PIRSR038994-1"/>
    </source>
</evidence>
<evidence type="ECO:0000256" key="1">
    <source>
        <dbReference type="ARBA" id="ARBA00010716"/>
    </source>
</evidence>
<dbReference type="GO" id="GO:0008448">
    <property type="term" value="F:N-acetylglucosamine-6-phosphate deacetylase activity"/>
    <property type="evidence" value="ECO:0007669"/>
    <property type="project" value="UniProtKB-EC"/>
</dbReference>
<evidence type="ECO:0000256" key="8">
    <source>
        <dbReference type="ARBA" id="ARBA00060590"/>
    </source>
</evidence>
<evidence type="ECO:0000256" key="4">
    <source>
        <dbReference type="ARBA" id="ARBA00022723"/>
    </source>
</evidence>
<proteinExistence type="inferred from homology"/>
<evidence type="ECO:0000256" key="6">
    <source>
        <dbReference type="ARBA" id="ARBA00023277"/>
    </source>
</evidence>
<organism evidence="14 15">
    <name type="scientific">Dictyobacter vulcani</name>
    <dbReference type="NCBI Taxonomy" id="2607529"/>
    <lineage>
        <taxon>Bacteria</taxon>
        <taxon>Bacillati</taxon>
        <taxon>Chloroflexota</taxon>
        <taxon>Ktedonobacteria</taxon>
        <taxon>Ktedonobacterales</taxon>
        <taxon>Dictyobacteraceae</taxon>
        <taxon>Dictyobacter</taxon>
    </lineage>
</organism>
<feature type="binding site" evidence="11">
    <location>
        <position position="256"/>
    </location>
    <ligand>
        <name>substrate</name>
    </ligand>
</feature>
<dbReference type="Gene3D" id="2.30.40.10">
    <property type="entry name" value="Urease, subunit C, domain 1"/>
    <property type="match status" value="1"/>
</dbReference>
<dbReference type="AlphaFoldDB" id="A0A5J4KFJ4"/>
<evidence type="ECO:0000313" key="15">
    <source>
        <dbReference type="Proteomes" id="UP000326912"/>
    </source>
</evidence>
<evidence type="ECO:0000256" key="9">
    <source>
        <dbReference type="PIRNR" id="PIRNR038994"/>
    </source>
</evidence>
<evidence type="ECO:0000313" key="14">
    <source>
        <dbReference type="EMBL" id="GER88228.1"/>
    </source>
</evidence>
<feature type="binding site" evidence="11">
    <location>
        <begin position="312"/>
        <end position="314"/>
    </location>
    <ligand>
        <name>substrate</name>
    </ligand>
</feature>
<dbReference type="GO" id="GO:0046872">
    <property type="term" value="F:metal ion binding"/>
    <property type="evidence" value="ECO:0007669"/>
    <property type="project" value="UniProtKB-KW"/>
</dbReference>
<dbReference type="SUPFAM" id="SSF51338">
    <property type="entry name" value="Composite domain of metallo-dependent hydrolases"/>
    <property type="match status" value="1"/>
</dbReference>
<name>A0A5J4KFJ4_9CHLR</name>
<feature type="binding site" evidence="12">
    <location>
        <position position="134"/>
    </location>
    <ligand>
        <name>Zn(2+)</name>
        <dbReference type="ChEBI" id="CHEBI:29105"/>
    </ligand>
</feature>
<feature type="binding site" evidence="12">
    <location>
        <position position="221"/>
    </location>
    <ligand>
        <name>Zn(2+)</name>
        <dbReference type="ChEBI" id="CHEBI:29105"/>
    </ligand>
</feature>
<evidence type="ECO:0000256" key="2">
    <source>
        <dbReference type="ARBA" id="ARBA00011899"/>
    </source>
</evidence>
<evidence type="ECO:0000256" key="7">
    <source>
        <dbReference type="ARBA" id="ARBA00047647"/>
    </source>
</evidence>
<dbReference type="GO" id="GO:0006046">
    <property type="term" value="P:N-acetylglucosamine catabolic process"/>
    <property type="evidence" value="ECO:0007669"/>
    <property type="project" value="TreeGrafter"/>
</dbReference>
<dbReference type="PIRSF" id="PIRSF038994">
    <property type="entry name" value="NagA"/>
    <property type="match status" value="1"/>
</dbReference>
<reference evidence="14 15" key="1">
    <citation type="submission" date="2019-10" db="EMBL/GenBank/DDBJ databases">
        <title>Dictyobacter vulcani sp. nov., within the class Ktedonobacteria, isolated from soil of volcanic Mt. Zao.</title>
        <authorList>
            <person name="Zheng Y."/>
            <person name="Wang C.M."/>
            <person name="Sakai Y."/>
            <person name="Abe K."/>
            <person name="Yokota A."/>
            <person name="Yabe S."/>
        </authorList>
    </citation>
    <scope>NUCLEOTIDE SEQUENCE [LARGE SCALE GENOMIC DNA]</scope>
    <source>
        <strain evidence="14 15">W12</strain>
    </source>
</reference>
<feature type="binding site" evidence="11">
    <location>
        <position position="145"/>
    </location>
    <ligand>
        <name>substrate</name>
    </ligand>
</feature>
<dbReference type="PANTHER" id="PTHR11113:SF14">
    <property type="entry name" value="N-ACETYLGLUCOSAMINE-6-PHOSPHATE DEACETYLASE"/>
    <property type="match status" value="1"/>
</dbReference>
<feature type="binding site" evidence="11">
    <location>
        <begin position="224"/>
        <end position="225"/>
    </location>
    <ligand>
        <name>substrate</name>
    </ligand>
</feature>
<dbReference type="Gene3D" id="3.20.20.140">
    <property type="entry name" value="Metal-dependent hydrolases"/>
    <property type="match status" value="1"/>
</dbReference>
<dbReference type="SUPFAM" id="SSF51556">
    <property type="entry name" value="Metallo-dependent hydrolases"/>
    <property type="match status" value="1"/>
</dbReference>
<evidence type="ECO:0000259" key="13">
    <source>
        <dbReference type="Pfam" id="PF01979"/>
    </source>
</evidence>
<keyword evidence="6 9" id="KW-0119">Carbohydrate metabolism</keyword>
<dbReference type="EMBL" id="BKZW01000001">
    <property type="protein sequence ID" value="GER88228.1"/>
    <property type="molecule type" value="Genomic_DNA"/>
</dbReference>
<feature type="binding site" evidence="11">
    <location>
        <position position="232"/>
    </location>
    <ligand>
        <name>substrate</name>
    </ligand>
</feature>
<dbReference type="InterPro" id="IPR032466">
    <property type="entry name" value="Metal_Hydrolase"/>
</dbReference>
<dbReference type="RefSeq" id="WP_151756155.1">
    <property type="nucleotide sequence ID" value="NZ_BKZW01000001.1"/>
</dbReference>
<dbReference type="CDD" id="cd00854">
    <property type="entry name" value="NagA"/>
    <property type="match status" value="1"/>
</dbReference>
<evidence type="ECO:0000256" key="11">
    <source>
        <dbReference type="PIRSR" id="PIRSR038994-2"/>
    </source>
</evidence>
<protein>
    <recommendedName>
        <fullName evidence="3">N-acetylglucosamine-6-phosphate deacetylase</fullName>
        <ecNumber evidence="2">3.5.1.25</ecNumber>
    </recommendedName>
</protein>
<feature type="binding site" evidence="12">
    <location>
        <position position="200"/>
    </location>
    <ligand>
        <name>Zn(2+)</name>
        <dbReference type="ChEBI" id="CHEBI:29105"/>
    </ligand>
</feature>
<evidence type="ECO:0000256" key="3">
    <source>
        <dbReference type="ARBA" id="ARBA00018029"/>
    </source>
</evidence>